<dbReference type="InterPro" id="IPR049331">
    <property type="entry name" value="Top1B_N_bact"/>
</dbReference>
<feature type="domain" description="DNA topoisomerase IB N-terminal" evidence="8">
    <location>
        <begin position="44"/>
        <end position="89"/>
    </location>
</feature>
<dbReference type="GO" id="GO:0003677">
    <property type="term" value="F:DNA binding"/>
    <property type="evidence" value="ECO:0007669"/>
    <property type="project" value="UniProtKB-KW"/>
</dbReference>
<comment type="caution">
    <text evidence="9">The sequence shown here is derived from an EMBL/GenBank/DDBJ whole genome shotgun (WGS) entry which is preliminary data.</text>
</comment>
<evidence type="ECO:0000256" key="4">
    <source>
        <dbReference type="ARBA" id="ARBA00023029"/>
    </source>
</evidence>
<dbReference type="EC" id="5.6.2.1" evidence="3"/>
<dbReference type="InterPro" id="IPR035447">
    <property type="entry name" value="DNA_topo_I_N_sf"/>
</dbReference>
<feature type="domain" description="DNA topoisomerase I catalytic core eukaryotic-type" evidence="7">
    <location>
        <begin position="103"/>
        <end position="333"/>
    </location>
</feature>
<evidence type="ECO:0000256" key="5">
    <source>
        <dbReference type="ARBA" id="ARBA00023125"/>
    </source>
</evidence>
<evidence type="ECO:0000313" key="9">
    <source>
        <dbReference type="EMBL" id="RFN58841.1"/>
    </source>
</evidence>
<evidence type="ECO:0000256" key="2">
    <source>
        <dbReference type="ARBA" id="ARBA00006645"/>
    </source>
</evidence>
<dbReference type="RefSeq" id="WP_117157865.1">
    <property type="nucleotide sequence ID" value="NZ_QVID01000001.1"/>
</dbReference>
<dbReference type="InterPro" id="IPR001631">
    <property type="entry name" value="TopoI"/>
</dbReference>
<dbReference type="Gene3D" id="1.10.132.120">
    <property type="match status" value="1"/>
</dbReference>
<organism evidence="9 10">
    <name type="scientific">Marixanthomonas ophiurae</name>
    <dbReference type="NCBI Taxonomy" id="387659"/>
    <lineage>
        <taxon>Bacteria</taxon>
        <taxon>Pseudomonadati</taxon>
        <taxon>Bacteroidota</taxon>
        <taxon>Flavobacteriia</taxon>
        <taxon>Flavobacteriales</taxon>
        <taxon>Flavobacteriaceae</taxon>
        <taxon>Marixanthomonas</taxon>
    </lineage>
</organism>
<dbReference type="OrthoDB" id="9778962at2"/>
<dbReference type="EMBL" id="QVID01000001">
    <property type="protein sequence ID" value="RFN58841.1"/>
    <property type="molecule type" value="Genomic_DNA"/>
</dbReference>
<dbReference type="AlphaFoldDB" id="A0A3E1Q9N8"/>
<evidence type="ECO:0000256" key="3">
    <source>
        <dbReference type="ARBA" id="ARBA00012891"/>
    </source>
</evidence>
<dbReference type="SUPFAM" id="SSF56349">
    <property type="entry name" value="DNA breaking-rejoining enzymes"/>
    <property type="match status" value="1"/>
</dbReference>
<dbReference type="Gene3D" id="3.30.66.10">
    <property type="entry name" value="DNA topoisomerase I domain"/>
    <property type="match status" value="1"/>
</dbReference>
<dbReference type="InterPro" id="IPR011010">
    <property type="entry name" value="DNA_brk_join_enz"/>
</dbReference>
<dbReference type="Gene3D" id="3.90.15.10">
    <property type="entry name" value="Topoisomerase I, Chain A, domain 3"/>
    <property type="match status" value="1"/>
</dbReference>
<evidence type="ECO:0000259" key="7">
    <source>
        <dbReference type="Pfam" id="PF01028"/>
    </source>
</evidence>
<dbReference type="GO" id="GO:0003917">
    <property type="term" value="F:DNA topoisomerase type I (single strand cut, ATP-independent) activity"/>
    <property type="evidence" value="ECO:0007669"/>
    <property type="project" value="UniProtKB-EC"/>
</dbReference>
<protein>
    <recommendedName>
        <fullName evidence="3">DNA topoisomerase</fullName>
        <ecNumber evidence="3">5.6.2.1</ecNumber>
    </recommendedName>
</protein>
<dbReference type="PROSITE" id="PS52038">
    <property type="entry name" value="TOPO_IB_2"/>
    <property type="match status" value="1"/>
</dbReference>
<dbReference type="InterPro" id="IPR014711">
    <property type="entry name" value="TopoI_cat_a-hlx-sub_euk"/>
</dbReference>
<evidence type="ECO:0000256" key="1">
    <source>
        <dbReference type="ARBA" id="ARBA00000213"/>
    </source>
</evidence>
<dbReference type="Pfam" id="PF21338">
    <property type="entry name" value="Top1B_N_bact"/>
    <property type="match status" value="1"/>
</dbReference>
<comment type="catalytic activity">
    <reaction evidence="1">
        <text>ATP-independent breakage of single-stranded DNA, followed by passage and rejoining.</text>
        <dbReference type="EC" id="5.6.2.1"/>
    </reaction>
</comment>
<keyword evidence="4" id="KW-0799">Topoisomerase</keyword>
<accession>A0A3E1Q9N8</accession>
<proteinExistence type="inferred from homology"/>
<sequence>MVIKQPDVIKVLEDPTQAAELANLVYITEKKLTIQRHRHGRGFYYTKNGKKIKSKSAIKRFKSLVIPPAWTDVYITPLKNGHLQVVGRDEKKRKQYRYHPHWSQIRNKTKFFKMAEFGKTLPKIRKQIEEDLKRPKMDKRKCLAVVLHLMEETHIRIGNSYYAKKNKSYGLSTMRTKHLEVLENELLFEFVGKKGKEHRIPIKDKRLQKLVLQCEEIPGWELFQYYDEDGDHHSIDSGMVNNYIQEITGDIFSAKDFRTWAASKIVFETLHHLGIEENEKQNKKNILTAYDAAAEGLGNTRTVCREYYVHPVLIEKYEDGSIRSYFEKVDTIKNNKDLLSTSETVLLDLLNEYEVTIN</sequence>
<dbReference type="SUPFAM" id="SSF55869">
    <property type="entry name" value="DNA topoisomerase I domain"/>
    <property type="match status" value="1"/>
</dbReference>
<keyword evidence="5" id="KW-0238">DNA-binding</keyword>
<evidence type="ECO:0000313" key="10">
    <source>
        <dbReference type="Proteomes" id="UP000261082"/>
    </source>
</evidence>
<gene>
    <name evidence="9" type="ORF">DZ858_01805</name>
</gene>
<reference evidence="9 10" key="1">
    <citation type="journal article" date="2007" name="Int. J. Syst. Evol. Microbiol.">
        <title>Marixanthomonas ophiurae gen. nov., sp. nov., a marine bacterium of the family Flavobacteriaceae isolated from a deep-sea brittle star.</title>
        <authorList>
            <person name="Romanenko L.A."/>
            <person name="Uchino M."/>
            <person name="Frolova G.M."/>
            <person name="Mikhailov V.V."/>
        </authorList>
    </citation>
    <scope>NUCLEOTIDE SEQUENCE [LARGE SCALE GENOMIC DNA]</scope>
    <source>
        <strain evidence="9 10">KMM 3046</strain>
    </source>
</reference>
<comment type="similarity">
    <text evidence="2">Belongs to the type IB topoisomerase family.</text>
</comment>
<evidence type="ECO:0000256" key="6">
    <source>
        <dbReference type="ARBA" id="ARBA00023235"/>
    </source>
</evidence>
<dbReference type="Proteomes" id="UP000261082">
    <property type="component" value="Unassembled WGS sequence"/>
</dbReference>
<dbReference type="PRINTS" id="PR00416">
    <property type="entry name" value="EUTPISMRASEI"/>
</dbReference>
<keyword evidence="6 9" id="KW-0413">Isomerase</keyword>
<dbReference type="InterPro" id="IPR013500">
    <property type="entry name" value="TopoI_cat_euk"/>
</dbReference>
<dbReference type="Pfam" id="PF01028">
    <property type="entry name" value="Topoisom_I"/>
    <property type="match status" value="1"/>
</dbReference>
<evidence type="ECO:0000259" key="8">
    <source>
        <dbReference type="Pfam" id="PF21338"/>
    </source>
</evidence>
<dbReference type="GO" id="GO:0006265">
    <property type="term" value="P:DNA topological change"/>
    <property type="evidence" value="ECO:0007669"/>
    <property type="project" value="InterPro"/>
</dbReference>
<keyword evidence="10" id="KW-1185">Reference proteome</keyword>
<name>A0A3E1Q9N8_9FLAO</name>